<evidence type="ECO:0000313" key="3">
    <source>
        <dbReference type="Proteomes" id="UP000828390"/>
    </source>
</evidence>
<keyword evidence="3" id="KW-1185">Reference proteome</keyword>
<feature type="region of interest" description="Disordered" evidence="1">
    <location>
        <begin position="47"/>
        <end position="80"/>
    </location>
</feature>
<evidence type="ECO:0000313" key="2">
    <source>
        <dbReference type="EMBL" id="KAH3705198.1"/>
    </source>
</evidence>
<organism evidence="2 3">
    <name type="scientific">Dreissena polymorpha</name>
    <name type="common">Zebra mussel</name>
    <name type="synonym">Mytilus polymorpha</name>
    <dbReference type="NCBI Taxonomy" id="45954"/>
    <lineage>
        <taxon>Eukaryota</taxon>
        <taxon>Metazoa</taxon>
        <taxon>Spiralia</taxon>
        <taxon>Lophotrochozoa</taxon>
        <taxon>Mollusca</taxon>
        <taxon>Bivalvia</taxon>
        <taxon>Autobranchia</taxon>
        <taxon>Heteroconchia</taxon>
        <taxon>Euheterodonta</taxon>
        <taxon>Imparidentia</taxon>
        <taxon>Neoheterodontei</taxon>
        <taxon>Myida</taxon>
        <taxon>Dreissenoidea</taxon>
        <taxon>Dreissenidae</taxon>
        <taxon>Dreissena</taxon>
    </lineage>
</organism>
<evidence type="ECO:0000256" key="1">
    <source>
        <dbReference type="SAM" id="MobiDB-lite"/>
    </source>
</evidence>
<gene>
    <name evidence="2" type="ORF">DPMN_080264</name>
</gene>
<dbReference type="Proteomes" id="UP000828390">
    <property type="component" value="Unassembled WGS sequence"/>
</dbReference>
<accession>A0A9D4BRM3</accession>
<name>A0A9D4BRM3_DREPO</name>
<protein>
    <submittedName>
        <fullName evidence="2">Uncharacterized protein</fullName>
    </submittedName>
</protein>
<reference evidence="2" key="2">
    <citation type="submission" date="2020-11" db="EMBL/GenBank/DDBJ databases">
        <authorList>
            <person name="McCartney M.A."/>
            <person name="Auch B."/>
            <person name="Kono T."/>
            <person name="Mallez S."/>
            <person name="Becker A."/>
            <person name="Gohl D.M."/>
            <person name="Silverstein K.A.T."/>
            <person name="Koren S."/>
            <person name="Bechman K.B."/>
            <person name="Herman A."/>
            <person name="Abrahante J.E."/>
            <person name="Garbe J."/>
        </authorList>
    </citation>
    <scope>NUCLEOTIDE SEQUENCE</scope>
    <source>
        <strain evidence="2">Duluth1</strain>
        <tissue evidence="2">Whole animal</tissue>
    </source>
</reference>
<reference evidence="2" key="1">
    <citation type="journal article" date="2019" name="bioRxiv">
        <title>The Genome of the Zebra Mussel, Dreissena polymorpha: A Resource for Invasive Species Research.</title>
        <authorList>
            <person name="McCartney M.A."/>
            <person name="Auch B."/>
            <person name="Kono T."/>
            <person name="Mallez S."/>
            <person name="Zhang Y."/>
            <person name="Obille A."/>
            <person name="Becker A."/>
            <person name="Abrahante J.E."/>
            <person name="Garbe J."/>
            <person name="Badalamenti J.P."/>
            <person name="Herman A."/>
            <person name="Mangelson H."/>
            <person name="Liachko I."/>
            <person name="Sullivan S."/>
            <person name="Sone E.D."/>
            <person name="Koren S."/>
            <person name="Silverstein K.A.T."/>
            <person name="Beckman K.B."/>
            <person name="Gohl D.M."/>
        </authorList>
    </citation>
    <scope>NUCLEOTIDE SEQUENCE</scope>
    <source>
        <strain evidence="2">Duluth1</strain>
        <tissue evidence="2">Whole animal</tissue>
    </source>
</reference>
<comment type="caution">
    <text evidence="2">The sequence shown here is derived from an EMBL/GenBank/DDBJ whole genome shotgun (WGS) entry which is preliminary data.</text>
</comment>
<sequence length="80" mass="8902">MEITRWTYQQPDRSHLNQQEMEGKYSGCQGNEGSRCQQRPCTCCSKNQAETEKSKTKSTKISTVGCGSAQGPDGKEKLLN</sequence>
<dbReference type="EMBL" id="JAIWYP010000015">
    <property type="protein sequence ID" value="KAH3705198.1"/>
    <property type="molecule type" value="Genomic_DNA"/>
</dbReference>
<dbReference type="AlphaFoldDB" id="A0A9D4BRM3"/>
<proteinExistence type="predicted"/>